<name>A0A178ZI42_9EURO</name>
<proteinExistence type="predicted"/>
<sequence>MKAPKFMFINKTADSDSLSHSHKSERIKIHSHVQKGRRYKKSAEGVIYAIPLPQLRPEGQDDPMHDCPDELGHEQDYPAGPSPENESGLVHYQSASPMSGHSDSEQYLQLLDPNIDPLLWEYSSPHLRLSGSPPSIPVFPASAEDSFDPFEVTCVRVDQGIHSLLHYFLRVWHPNMWHLERSGRPDHEYAFRHDAMSLIQGCLHDEYNMYSLLAYMANYMHDIDGLLPSADGPVYMHRALRASQNYVTSRQPITGRLIFNIFALGCAEWYRYNREAGYVHLKAAKSIIDSIGGLKSQDGPLVELLLTGDAYVAAELGTKPLWSDTDFDNGDEHPMTAYGLQELQKLLSGTVTIGSGLLGSAQRRIIPATLRWIILDLAVVLSVFKSSQTLEAAVAAAEDQPPSLEGLHWINVRSIAIRHRLLHLDMDDGRSAAVQTALVLWMFLSLTITGRVRSAKVMAPFLRDRLCSIPDKDWDGHEEVLLWVLSVGALSAQVGSNAHTWFVGQISSSAIINNGPAPADKIFAALLALSERFFYLAAEQKNDLRALADDVHDVLQTNRRESKSRSTSRGVER</sequence>
<dbReference type="OrthoDB" id="4139519at2759"/>
<feature type="region of interest" description="Disordered" evidence="1">
    <location>
        <begin position="51"/>
        <end position="88"/>
    </location>
</feature>
<evidence type="ECO:0000313" key="2">
    <source>
        <dbReference type="EMBL" id="OAP58863.1"/>
    </source>
</evidence>
<evidence type="ECO:0008006" key="4">
    <source>
        <dbReference type="Google" id="ProtNLM"/>
    </source>
</evidence>
<accession>A0A178ZI42</accession>
<evidence type="ECO:0000313" key="3">
    <source>
        <dbReference type="Proteomes" id="UP000078343"/>
    </source>
</evidence>
<dbReference type="GeneID" id="30010328"/>
<evidence type="ECO:0000256" key="1">
    <source>
        <dbReference type="SAM" id="MobiDB-lite"/>
    </source>
</evidence>
<dbReference type="Proteomes" id="UP000078343">
    <property type="component" value="Unassembled WGS sequence"/>
</dbReference>
<comment type="caution">
    <text evidence="2">The sequence shown here is derived from an EMBL/GenBank/DDBJ whole genome shotgun (WGS) entry which is preliminary data.</text>
</comment>
<dbReference type="EMBL" id="LVYI01000005">
    <property type="protein sequence ID" value="OAP58863.1"/>
    <property type="molecule type" value="Genomic_DNA"/>
</dbReference>
<dbReference type="AlphaFoldDB" id="A0A178ZI42"/>
<dbReference type="RefSeq" id="XP_018692230.1">
    <property type="nucleotide sequence ID" value="XM_018837670.1"/>
</dbReference>
<gene>
    <name evidence="2" type="ORF">AYL99_06160</name>
</gene>
<organism evidence="2 3">
    <name type="scientific">Fonsecaea erecta</name>
    <dbReference type="NCBI Taxonomy" id="1367422"/>
    <lineage>
        <taxon>Eukaryota</taxon>
        <taxon>Fungi</taxon>
        <taxon>Dikarya</taxon>
        <taxon>Ascomycota</taxon>
        <taxon>Pezizomycotina</taxon>
        <taxon>Eurotiomycetes</taxon>
        <taxon>Chaetothyriomycetidae</taxon>
        <taxon>Chaetothyriales</taxon>
        <taxon>Herpotrichiellaceae</taxon>
        <taxon>Fonsecaea</taxon>
    </lineage>
</organism>
<dbReference type="PANTHER" id="PTHR37540">
    <property type="entry name" value="TRANSCRIPTION FACTOR (ACR-2), PUTATIVE-RELATED-RELATED"/>
    <property type="match status" value="1"/>
</dbReference>
<protein>
    <recommendedName>
        <fullName evidence="4">Transcription factor domain-containing protein</fullName>
    </recommendedName>
</protein>
<feature type="compositionally biased region" description="Basic and acidic residues" evidence="1">
    <location>
        <begin position="58"/>
        <end position="76"/>
    </location>
</feature>
<dbReference type="STRING" id="1367422.A0A178ZI42"/>
<keyword evidence="3" id="KW-1185">Reference proteome</keyword>
<reference evidence="2 3" key="1">
    <citation type="submission" date="2016-04" db="EMBL/GenBank/DDBJ databases">
        <title>Draft genome of Fonsecaea erecta CBS 125763.</title>
        <authorList>
            <person name="Weiss V.A."/>
            <person name="Vicente V.A."/>
            <person name="Raittz R.T."/>
            <person name="Moreno L.F."/>
            <person name="De Souza E.M."/>
            <person name="Pedrosa F.O."/>
            <person name="Steffens M.B."/>
            <person name="Faoro H."/>
            <person name="Tadra-Sfeir M.Z."/>
            <person name="Najafzadeh M.J."/>
            <person name="Felipe M.S."/>
            <person name="Teixeira M."/>
            <person name="Sun J."/>
            <person name="Xi L."/>
            <person name="Gomes R."/>
            <person name="De Azevedo C.M."/>
            <person name="Salgado C.G."/>
            <person name="Da Silva M.B."/>
            <person name="Nascimento M.F."/>
            <person name="Queiroz-Telles F."/>
            <person name="Attili D.S."/>
            <person name="Gorbushina A."/>
        </authorList>
    </citation>
    <scope>NUCLEOTIDE SEQUENCE [LARGE SCALE GENOMIC DNA]</scope>
    <source>
        <strain evidence="2 3">CBS 125763</strain>
    </source>
</reference>
<dbReference type="PANTHER" id="PTHR37540:SF5">
    <property type="entry name" value="TRANSCRIPTION FACTOR DOMAIN-CONTAINING PROTEIN"/>
    <property type="match status" value="1"/>
</dbReference>